<keyword evidence="5" id="KW-0460">Magnesium</keyword>
<feature type="binding site" evidence="5">
    <location>
        <position position="135"/>
    </location>
    <ligand>
        <name>S-adenosyl-L-methionine</name>
        <dbReference type="ChEBI" id="CHEBI:59789"/>
    </ligand>
</feature>
<comment type="subcellular location">
    <subcellularLocation>
        <location evidence="5">Mitochondrion inner membrane</location>
        <topology evidence="5">Peripheral membrane protein</topology>
        <orientation evidence="5">Matrix side</orientation>
    </subcellularLocation>
</comment>
<dbReference type="Proteomes" id="UP001172101">
    <property type="component" value="Unassembled WGS sequence"/>
</dbReference>
<dbReference type="GO" id="GO:0061542">
    <property type="term" value="F:3-demethylubiquinol 3-O-methyltransferase activity"/>
    <property type="evidence" value="ECO:0007669"/>
    <property type="project" value="UniProtKB-UniRule"/>
</dbReference>
<reference evidence="7" key="1">
    <citation type="submission" date="2023-06" db="EMBL/GenBank/DDBJ databases">
        <title>Genome-scale phylogeny and comparative genomics of the fungal order Sordariales.</title>
        <authorList>
            <consortium name="Lawrence Berkeley National Laboratory"/>
            <person name="Hensen N."/>
            <person name="Bonometti L."/>
            <person name="Westerberg I."/>
            <person name="Brannstrom I.O."/>
            <person name="Guillou S."/>
            <person name="Cros-Aarteil S."/>
            <person name="Calhoun S."/>
            <person name="Haridas S."/>
            <person name="Kuo A."/>
            <person name="Mondo S."/>
            <person name="Pangilinan J."/>
            <person name="Riley R."/>
            <person name="LaButti K."/>
            <person name="Andreopoulos B."/>
            <person name="Lipzen A."/>
            <person name="Chen C."/>
            <person name="Yanf M."/>
            <person name="Daum C."/>
            <person name="Ng V."/>
            <person name="Clum A."/>
            <person name="Steindorff A."/>
            <person name="Ohm R."/>
            <person name="Martin F."/>
            <person name="Silar P."/>
            <person name="Natvig D."/>
            <person name="Lalanne C."/>
            <person name="Gautier V."/>
            <person name="Ament-velasquez S.L."/>
            <person name="Kruys A."/>
            <person name="Hutchinson M.I."/>
            <person name="Powell A.J."/>
            <person name="Barry K."/>
            <person name="Miller A.N."/>
            <person name="Grigoriev I.V."/>
            <person name="Debuchy R."/>
            <person name="Gladieux P."/>
            <person name="Thoren M.H."/>
            <person name="Johannesson H."/>
        </authorList>
    </citation>
    <scope>NUCLEOTIDE SEQUENCE</scope>
    <source>
        <strain evidence="7">SMH2392-1A</strain>
    </source>
</reference>
<evidence type="ECO:0000256" key="5">
    <source>
        <dbReference type="HAMAP-Rule" id="MF_03190"/>
    </source>
</evidence>
<dbReference type="NCBIfam" id="TIGR01983">
    <property type="entry name" value="UbiG"/>
    <property type="match status" value="1"/>
</dbReference>
<comment type="cofactor">
    <cofactor evidence="5">
        <name>Mg(2+)</name>
        <dbReference type="ChEBI" id="CHEBI:18420"/>
    </cofactor>
</comment>
<comment type="similarity">
    <text evidence="5">Belongs to the class I-like SAM-binding methyltransferase superfamily. UbiG/COQ3 family.</text>
</comment>
<evidence type="ECO:0000256" key="1">
    <source>
        <dbReference type="ARBA" id="ARBA00022603"/>
    </source>
</evidence>
<dbReference type="InterPro" id="IPR010233">
    <property type="entry name" value="UbiG_MeTrfase"/>
</dbReference>
<protein>
    <recommendedName>
        <fullName evidence="5">Ubiquinone biosynthesis O-methyltransferase, mitochondrial</fullName>
    </recommendedName>
    <alternativeName>
        <fullName evidence="5">3-demethylubiquinol 3-O-methyltransferase</fullName>
        <ecNumber evidence="5">2.1.1.64</ecNumber>
    </alternativeName>
    <alternativeName>
        <fullName evidence="5">3-demethylubiquinone 3-O-methyltransferase</fullName>
        <ecNumber evidence="5">2.1.1.-</ecNumber>
    </alternativeName>
    <alternativeName>
        <fullName evidence="5">Polyprenyldihydroxybenzoate methyltransferase</fullName>
        <ecNumber evidence="5">2.1.1.114</ecNumber>
    </alternativeName>
</protein>
<dbReference type="EC" id="2.1.1.114" evidence="5"/>
<comment type="function">
    <text evidence="5">O-methyltransferase required for two non-consecutive steps during ubiquinone biosynthesis. Catalyzes the 2 O-methylation of 3,4-dihydroxy-5-(all-trans-polyprenyl)benzoic acid into 4-hydroxy-3-methoxy-5-(all-trans-polyprenyl)benzoic acid. Also catalyzes the last step of ubiquinone biosynthesis by mediating methylation of 3-demethylubiquinone into ubiquinone. Also able to mediate the methylation of 3-demethylubiquinol into ubiquinol.</text>
</comment>
<dbReference type="GO" id="GO:0032259">
    <property type="term" value="P:methylation"/>
    <property type="evidence" value="ECO:0007669"/>
    <property type="project" value="UniProtKB-KW"/>
</dbReference>
<dbReference type="Gene3D" id="3.40.50.150">
    <property type="entry name" value="Vaccinia Virus protein VP39"/>
    <property type="match status" value="1"/>
</dbReference>
<keyword evidence="2 5" id="KW-0808">Transferase</keyword>
<evidence type="ECO:0000256" key="6">
    <source>
        <dbReference type="SAM" id="MobiDB-lite"/>
    </source>
</evidence>
<comment type="catalytic activity">
    <reaction evidence="5">
        <text>a 3,4-dihydroxy-5-(all-trans-polyprenyl)benzoate + S-adenosyl-L-methionine = a 4-hydroxy-3-methoxy-5-(all-trans-polyprenyl)benzoate + S-adenosyl-L-homocysteine + H(+)</text>
        <dbReference type="Rhea" id="RHEA:44452"/>
        <dbReference type="Rhea" id="RHEA-COMP:10930"/>
        <dbReference type="Rhea" id="RHEA-COMP:10931"/>
        <dbReference type="ChEBI" id="CHEBI:15378"/>
        <dbReference type="ChEBI" id="CHEBI:57856"/>
        <dbReference type="ChEBI" id="CHEBI:59789"/>
        <dbReference type="ChEBI" id="CHEBI:64694"/>
        <dbReference type="ChEBI" id="CHEBI:84443"/>
        <dbReference type="EC" id="2.1.1.114"/>
    </reaction>
</comment>
<dbReference type="CDD" id="cd02440">
    <property type="entry name" value="AdoMet_MTases"/>
    <property type="match status" value="1"/>
</dbReference>
<feature type="binding site" evidence="5">
    <location>
        <position position="158"/>
    </location>
    <ligand>
        <name>S-adenosyl-L-methionine</name>
        <dbReference type="ChEBI" id="CHEBI:59789"/>
    </ligand>
</feature>
<name>A0AA40A5X2_9PEZI</name>
<comment type="subunit">
    <text evidence="5">Component of a multi-subunit COQ enzyme complex, composed of at least COQ3, COQ4, COQ5, COQ6, COQ7 and COQ9.</text>
</comment>
<feature type="region of interest" description="Disordered" evidence="6">
    <location>
        <begin position="37"/>
        <end position="65"/>
    </location>
</feature>
<keyword evidence="5" id="KW-0472">Membrane</keyword>
<keyword evidence="4 5" id="KW-0949">S-adenosyl-L-methionine</keyword>
<sequence>MRPSLLLPKHTPTLLRQQQQQQNVSRGVFGCTVAAREQGHHPHHHQQLQLHTAATSTTSSSSTSSVNADEISHFSALASSWWDPHGPSRPLHLMNPLRHDFIADCLASSPEAATPLSPPAAAGTQTRGLRYLDVGCGGGIFAESAARRPGTHSVTAIDPSATILGVARQHARRDPTLTTGTPAEPKLQYLNASIETLPLPAAPERLFDVVTLFEVVEHVDRPAAFLDACGWFVRPGGWLVLSTIARTWTSWLTTNVLAEDVLRVVPRGTHDWRKYINADELRAHFEDGARPVVMGVVYVPGLGWKKVGGSEKLGNYFFAVQKRDVVRDRQNKINRNWGVRL</sequence>
<dbReference type="GO" id="GO:0031314">
    <property type="term" value="C:extrinsic component of mitochondrial inner membrane"/>
    <property type="evidence" value="ECO:0007669"/>
    <property type="project" value="UniProtKB-UniRule"/>
</dbReference>
<dbReference type="PANTHER" id="PTHR43464">
    <property type="entry name" value="METHYLTRANSFERASE"/>
    <property type="match status" value="1"/>
</dbReference>
<keyword evidence="8" id="KW-1185">Reference proteome</keyword>
<feature type="binding site" evidence="5">
    <location>
        <position position="213"/>
    </location>
    <ligand>
        <name>S-adenosyl-L-methionine</name>
        <dbReference type="ChEBI" id="CHEBI:59789"/>
    </ligand>
</feature>
<organism evidence="7 8">
    <name type="scientific">Lasiosphaeria miniovina</name>
    <dbReference type="NCBI Taxonomy" id="1954250"/>
    <lineage>
        <taxon>Eukaryota</taxon>
        <taxon>Fungi</taxon>
        <taxon>Dikarya</taxon>
        <taxon>Ascomycota</taxon>
        <taxon>Pezizomycotina</taxon>
        <taxon>Sordariomycetes</taxon>
        <taxon>Sordariomycetidae</taxon>
        <taxon>Sordariales</taxon>
        <taxon>Lasiosphaeriaceae</taxon>
        <taxon>Lasiosphaeria</taxon>
    </lineage>
</organism>
<dbReference type="AlphaFoldDB" id="A0AA40A5X2"/>
<keyword evidence="5" id="KW-0999">Mitochondrion inner membrane</keyword>
<feature type="binding site" evidence="5">
    <location>
        <position position="98"/>
    </location>
    <ligand>
        <name>S-adenosyl-L-methionine</name>
        <dbReference type="ChEBI" id="CHEBI:59789"/>
    </ligand>
</feature>
<evidence type="ECO:0000256" key="2">
    <source>
        <dbReference type="ARBA" id="ARBA00022679"/>
    </source>
</evidence>
<dbReference type="SUPFAM" id="SSF53335">
    <property type="entry name" value="S-adenosyl-L-methionine-dependent methyltransferases"/>
    <property type="match status" value="1"/>
</dbReference>
<evidence type="ECO:0000313" key="7">
    <source>
        <dbReference type="EMBL" id="KAK0709786.1"/>
    </source>
</evidence>
<comment type="catalytic activity">
    <reaction evidence="5">
        <text>a 3-demethylubiquinone + S-adenosyl-L-methionine = a ubiquinone + S-adenosyl-L-homocysteine</text>
        <dbReference type="Rhea" id="RHEA:81215"/>
        <dbReference type="Rhea" id="RHEA-COMP:9565"/>
        <dbReference type="Rhea" id="RHEA-COMP:19654"/>
        <dbReference type="ChEBI" id="CHEBI:16389"/>
        <dbReference type="ChEBI" id="CHEBI:57856"/>
        <dbReference type="ChEBI" id="CHEBI:59789"/>
        <dbReference type="ChEBI" id="CHEBI:231825"/>
    </reaction>
</comment>
<accession>A0AA40A5X2</accession>
<feature type="binding site" evidence="5">
    <location>
        <position position="214"/>
    </location>
    <ligand>
        <name>Mg(2+)</name>
        <dbReference type="ChEBI" id="CHEBI:18420"/>
    </ligand>
</feature>
<comment type="pathway">
    <text evidence="5">Cofactor biosynthesis; ubiquinone biosynthesis.</text>
</comment>
<feature type="compositionally biased region" description="Low complexity" evidence="6">
    <location>
        <begin position="47"/>
        <end position="65"/>
    </location>
</feature>
<dbReference type="HAMAP" id="MF_00472">
    <property type="entry name" value="UbiG"/>
    <property type="match status" value="1"/>
</dbReference>
<proteinExistence type="inferred from homology"/>
<dbReference type="GO" id="GO:0046872">
    <property type="term" value="F:metal ion binding"/>
    <property type="evidence" value="ECO:0007669"/>
    <property type="project" value="UniProtKB-KW"/>
</dbReference>
<evidence type="ECO:0000256" key="3">
    <source>
        <dbReference type="ARBA" id="ARBA00022688"/>
    </source>
</evidence>
<keyword evidence="1 5" id="KW-0489">Methyltransferase</keyword>
<evidence type="ECO:0000256" key="4">
    <source>
        <dbReference type="ARBA" id="ARBA00022691"/>
    </source>
</evidence>
<evidence type="ECO:0000313" key="8">
    <source>
        <dbReference type="Proteomes" id="UP001172101"/>
    </source>
</evidence>
<keyword evidence="5" id="KW-0479">Metal-binding</keyword>
<gene>
    <name evidence="5" type="primary">COQ3</name>
    <name evidence="7" type="ORF">B0T26DRAFT_743136</name>
</gene>
<keyword evidence="3 5" id="KW-0831">Ubiquinone biosynthesis</keyword>
<feature type="binding site" evidence="5">
    <location>
        <position position="218"/>
    </location>
    <ligand>
        <name>Mg(2+)</name>
        <dbReference type="ChEBI" id="CHEBI:18420"/>
    </ligand>
</feature>
<dbReference type="PANTHER" id="PTHR43464:SF19">
    <property type="entry name" value="UBIQUINONE BIOSYNTHESIS O-METHYLTRANSFERASE, MITOCHONDRIAL"/>
    <property type="match status" value="1"/>
</dbReference>
<dbReference type="Pfam" id="PF13489">
    <property type="entry name" value="Methyltransf_23"/>
    <property type="match status" value="1"/>
</dbReference>
<comment type="catalytic activity">
    <reaction evidence="5">
        <text>a 3-demethylubiquinol + S-adenosyl-L-methionine = a ubiquinol + S-adenosyl-L-homocysteine + H(+)</text>
        <dbReference type="Rhea" id="RHEA:44380"/>
        <dbReference type="Rhea" id="RHEA-COMP:9566"/>
        <dbReference type="Rhea" id="RHEA-COMP:10914"/>
        <dbReference type="ChEBI" id="CHEBI:15378"/>
        <dbReference type="ChEBI" id="CHEBI:17976"/>
        <dbReference type="ChEBI" id="CHEBI:57856"/>
        <dbReference type="ChEBI" id="CHEBI:59789"/>
        <dbReference type="ChEBI" id="CHEBI:84422"/>
        <dbReference type="EC" id="2.1.1.64"/>
    </reaction>
</comment>
<comment type="caution">
    <text evidence="7">The sequence shown here is derived from an EMBL/GenBank/DDBJ whole genome shotgun (WGS) entry which is preliminary data.</text>
</comment>
<dbReference type="EC" id="2.1.1.-" evidence="5"/>
<dbReference type="EMBL" id="JAUIRO010000006">
    <property type="protein sequence ID" value="KAK0709786.1"/>
    <property type="molecule type" value="Genomic_DNA"/>
</dbReference>
<dbReference type="InterPro" id="IPR029063">
    <property type="entry name" value="SAM-dependent_MTases_sf"/>
</dbReference>
<feature type="binding site" evidence="5">
    <location>
        <position position="217"/>
    </location>
    <ligand>
        <name>Mg(2+)</name>
        <dbReference type="ChEBI" id="CHEBI:18420"/>
    </ligand>
</feature>
<keyword evidence="5" id="KW-0496">Mitochondrion</keyword>
<dbReference type="GO" id="GO:0010420">
    <property type="term" value="F:polyprenyldihydroxybenzoate methyltransferase activity"/>
    <property type="evidence" value="ECO:0007669"/>
    <property type="project" value="UniProtKB-UniRule"/>
</dbReference>
<dbReference type="EC" id="2.1.1.64" evidence="5"/>